<protein>
    <submittedName>
        <fullName evidence="1">Uncharacterized protein</fullName>
    </submittedName>
</protein>
<proteinExistence type="predicted"/>
<name>A0A176RX09_9GAMM</name>
<comment type="caution">
    <text evidence="1">The sequence shown here is derived from an EMBL/GenBank/DDBJ whole genome shotgun (WGS) entry which is preliminary data.</text>
</comment>
<evidence type="ECO:0000313" key="1">
    <source>
        <dbReference type="EMBL" id="OAD20259.1"/>
    </source>
</evidence>
<keyword evidence="2" id="KW-1185">Reference proteome</keyword>
<evidence type="ECO:0000313" key="2">
    <source>
        <dbReference type="Proteomes" id="UP000076962"/>
    </source>
</evidence>
<gene>
    <name evidence="1" type="ORF">THIOM_004059</name>
</gene>
<dbReference type="EMBL" id="LUTY01002500">
    <property type="protein sequence ID" value="OAD20259.1"/>
    <property type="molecule type" value="Genomic_DNA"/>
</dbReference>
<accession>A0A176RX09</accession>
<reference evidence="1 2" key="1">
    <citation type="submission" date="2016-05" db="EMBL/GenBank/DDBJ databases">
        <title>Single-cell genome of chain-forming Candidatus Thiomargarita nelsonii and comparison to other large sulfur-oxidizing bacteria.</title>
        <authorList>
            <person name="Winkel M."/>
            <person name="Salman V."/>
            <person name="Woyke T."/>
            <person name="Schulz-Vogt H."/>
            <person name="Richter M."/>
            <person name="Flood B."/>
            <person name="Bailey J."/>
            <person name="Amann R."/>
            <person name="Mussmann M."/>
        </authorList>
    </citation>
    <scope>NUCLEOTIDE SEQUENCE [LARGE SCALE GENOMIC DNA]</scope>
    <source>
        <strain evidence="1 2">THI036</strain>
    </source>
</reference>
<dbReference type="Proteomes" id="UP000076962">
    <property type="component" value="Unassembled WGS sequence"/>
</dbReference>
<sequence>MFNIIFYTLFIYKYFKYNYLLFFDKIDKNFEFKPMFYKIMIINNYFFVSEKIKKINE</sequence>
<dbReference type="AlphaFoldDB" id="A0A176RX09"/>
<organism evidence="1 2">
    <name type="scientific">Candidatus Thiomargarita nelsonii</name>
    <dbReference type="NCBI Taxonomy" id="1003181"/>
    <lineage>
        <taxon>Bacteria</taxon>
        <taxon>Pseudomonadati</taxon>
        <taxon>Pseudomonadota</taxon>
        <taxon>Gammaproteobacteria</taxon>
        <taxon>Thiotrichales</taxon>
        <taxon>Thiotrichaceae</taxon>
        <taxon>Thiomargarita</taxon>
    </lineage>
</organism>